<keyword evidence="2" id="KW-0255">Endonuclease</keyword>
<name>A0ABV2SNI1_9GAMM</name>
<accession>A0ABV2SNI1</accession>
<feature type="domain" description="Type III restriction enzyme C-terminal endonuclease" evidence="1">
    <location>
        <begin position="194"/>
        <end position="296"/>
    </location>
</feature>
<dbReference type="RefSeq" id="WP_354016507.1">
    <property type="nucleotide sequence ID" value="NZ_JBEWTB010000002.1"/>
</dbReference>
<proteinExistence type="predicted"/>
<evidence type="ECO:0000313" key="2">
    <source>
        <dbReference type="EMBL" id="MET4759325.1"/>
    </source>
</evidence>
<dbReference type="EMBL" id="JBEWTB010000002">
    <property type="protein sequence ID" value="MET4759325.1"/>
    <property type="molecule type" value="Genomic_DNA"/>
</dbReference>
<dbReference type="InterPro" id="IPR045572">
    <property type="entry name" value="RE_endonuc_C"/>
</dbReference>
<dbReference type="GO" id="GO:0004519">
    <property type="term" value="F:endonuclease activity"/>
    <property type="evidence" value="ECO:0007669"/>
    <property type="project" value="UniProtKB-KW"/>
</dbReference>
<sequence length="308" mass="35468">MAGGLNIKDGSKRETVKLNKAIYLGDEFKHLWDRIKFKTSYRVDFNHHDLVEKCARAIEKDLVAGKTKFEYAKGKVAIKRSELEIEESKTQSYIYDAKDYKLPDIVSYLQNATNLTRRSIVSILTQCNRLDAFRNNPQKFIDEATAIIQQVMRQFIVDGIKYQKIGDEHYYCQELFQDKELKGYLGKNMLKSDKSVYDHVVYDSGVEHDFADAFEKSEEVKVYAKLPDWFKIDTPLGTYNPDWAVLVENNNEETLYFVVETKGSLLSGSLRPTEQAKIDCGREHFKALGENVGFAKADSFESFVDQVL</sequence>
<evidence type="ECO:0000259" key="1">
    <source>
        <dbReference type="Pfam" id="PF19778"/>
    </source>
</evidence>
<comment type="caution">
    <text evidence="2">The sequence shown here is derived from an EMBL/GenBank/DDBJ whole genome shotgun (WGS) entry which is preliminary data.</text>
</comment>
<reference evidence="2 3" key="1">
    <citation type="submission" date="2024-06" db="EMBL/GenBank/DDBJ databases">
        <title>Genomic Encyclopedia of Type Strains, Phase V (KMG-V): Genome sequencing to study the core and pangenomes of soil and plant-associated prokaryotes.</title>
        <authorList>
            <person name="Whitman W."/>
        </authorList>
    </citation>
    <scope>NUCLEOTIDE SEQUENCE [LARGE SCALE GENOMIC DNA]</scope>
    <source>
        <strain evidence="2 3">NE40</strain>
    </source>
</reference>
<evidence type="ECO:0000313" key="3">
    <source>
        <dbReference type="Proteomes" id="UP001549366"/>
    </source>
</evidence>
<protein>
    <submittedName>
        <fullName evidence="2">Restriction endonuclease</fullName>
    </submittedName>
</protein>
<dbReference type="Pfam" id="PF19778">
    <property type="entry name" value="RE_endonuc"/>
    <property type="match status" value="1"/>
</dbReference>
<dbReference type="Proteomes" id="UP001549366">
    <property type="component" value="Unassembled WGS sequence"/>
</dbReference>
<keyword evidence="3" id="KW-1185">Reference proteome</keyword>
<keyword evidence="2" id="KW-0540">Nuclease</keyword>
<gene>
    <name evidence="2" type="ORF">V5J35_004517</name>
</gene>
<organism evidence="2 3">
    <name type="scientific">Endozoicomonas lisbonensis</name>
    <dbReference type="NCBI Taxonomy" id="3120522"/>
    <lineage>
        <taxon>Bacteria</taxon>
        <taxon>Pseudomonadati</taxon>
        <taxon>Pseudomonadota</taxon>
        <taxon>Gammaproteobacteria</taxon>
        <taxon>Oceanospirillales</taxon>
        <taxon>Endozoicomonadaceae</taxon>
        <taxon>Endozoicomonas</taxon>
    </lineage>
</organism>
<keyword evidence="2" id="KW-0378">Hydrolase</keyword>